<comment type="caution">
    <text evidence="1">The sequence shown here is derived from an EMBL/GenBank/DDBJ whole genome shotgun (WGS) entry which is preliminary data.</text>
</comment>
<name>A0A1L8D3F3_9THEO</name>
<dbReference type="Proteomes" id="UP000187338">
    <property type="component" value="Unassembled WGS sequence"/>
</dbReference>
<accession>A0A1L8D3F3</accession>
<evidence type="ECO:0000313" key="1">
    <source>
        <dbReference type="EMBL" id="GAV25601.1"/>
    </source>
</evidence>
<gene>
    <name evidence="1" type="ORF">ciss_15340</name>
</gene>
<proteinExistence type="predicted"/>
<reference evidence="2" key="1">
    <citation type="submission" date="2016-12" db="EMBL/GenBank/DDBJ databases">
        <title>Draft Genome Sequences od Carboxydothermus pertinax and islandicus, Hydrogenogenic Carboxydotrophic Bacteria.</title>
        <authorList>
            <person name="Fukuyama Y."/>
            <person name="Ohmae K."/>
            <person name="Yoneda Y."/>
            <person name="Yoshida T."/>
            <person name="Sako Y."/>
        </authorList>
    </citation>
    <scope>NUCLEOTIDE SEQUENCE [LARGE SCALE GENOMIC DNA]</scope>
    <source>
        <strain evidence="2">SET</strain>
    </source>
</reference>
<dbReference type="EMBL" id="BDJL01000051">
    <property type="protein sequence ID" value="GAV25601.1"/>
    <property type="molecule type" value="Genomic_DNA"/>
</dbReference>
<keyword evidence="2" id="KW-1185">Reference proteome</keyword>
<protein>
    <submittedName>
        <fullName evidence="1">Uncharacterized protein</fullName>
    </submittedName>
</protein>
<evidence type="ECO:0000313" key="2">
    <source>
        <dbReference type="Proteomes" id="UP000187338"/>
    </source>
</evidence>
<dbReference type="AlphaFoldDB" id="A0A1L8D3F3"/>
<sequence length="74" mass="8804">MTRLIYMMTYADFKRAFDSTRLINYKIGNYKIISASSASVEVSYTFRYKGSKNIHKNKNRYWHVVKVNGVWKVD</sequence>
<dbReference type="STRING" id="661089.ciss_15340"/>
<organism evidence="1 2">
    <name type="scientific">Carboxydothermus islandicus</name>
    <dbReference type="NCBI Taxonomy" id="661089"/>
    <lineage>
        <taxon>Bacteria</taxon>
        <taxon>Bacillati</taxon>
        <taxon>Bacillota</taxon>
        <taxon>Clostridia</taxon>
        <taxon>Thermoanaerobacterales</taxon>
        <taxon>Thermoanaerobacteraceae</taxon>
        <taxon>Carboxydothermus</taxon>
    </lineage>
</organism>